<evidence type="ECO:0000313" key="9">
    <source>
        <dbReference type="EMBL" id="AKV58030.1"/>
    </source>
</evidence>
<organism evidence="9 10">
    <name type="scientific">Corynebacterium riegelii</name>
    <dbReference type="NCBI Taxonomy" id="156976"/>
    <lineage>
        <taxon>Bacteria</taxon>
        <taxon>Bacillati</taxon>
        <taxon>Actinomycetota</taxon>
        <taxon>Actinomycetes</taxon>
        <taxon>Mycobacteriales</taxon>
        <taxon>Corynebacteriaceae</taxon>
        <taxon>Corynebacterium</taxon>
    </lineage>
</organism>
<dbReference type="FunFam" id="3.40.309.10:FF:000018">
    <property type="entry name" value="Alpha-aminoadipic semialdehyde dehydrogenase"/>
    <property type="match status" value="1"/>
</dbReference>
<dbReference type="GO" id="GO:0004029">
    <property type="term" value="F:aldehyde dehydrogenase (NAD+) activity"/>
    <property type="evidence" value="ECO:0007669"/>
    <property type="project" value="UniProtKB-EC"/>
</dbReference>
<protein>
    <recommendedName>
        <fullName evidence="5">aldehyde dehydrogenase (NAD(+))</fullName>
        <ecNumber evidence="5">1.2.1.3</ecNumber>
    </recommendedName>
</protein>
<dbReference type="KEGG" id="crie:AK829_01330"/>
<dbReference type="Pfam" id="PF00171">
    <property type="entry name" value="Aldedh"/>
    <property type="match status" value="1"/>
</dbReference>
<dbReference type="RefSeq" id="WP_052203561.1">
    <property type="nucleotide sequence ID" value="NZ_CAUPGJ010000004.1"/>
</dbReference>
<keyword evidence="10" id="KW-1185">Reference proteome</keyword>
<dbReference type="InterPro" id="IPR016161">
    <property type="entry name" value="Ald_DH/histidinol_DH"/>
</dbReference>
<dbReference type="InterPro" id="IPR044638">
    <property type="entry name" value="ALDH7A1-like"/>
</dbReference>
<dbReference type="CDD" id="cd07130">
    <property type="entry name" value="ALDH_F7_AASADH"/>
    <property type="match status" value="1"/>
</dbReference>
<evidence type="ECO:0000256" key="6">
    <source>
        <dbReference type="PROSITE-ProRule" id="PRU10007"/>
    </source>
</evidence>
<dbReference type="STRING" id="156976.AK829_01330"/>
<comment type="similarity">
    <text evidence="1 7">Belongs to the aldehyde dehydrogenase family.</text>
</comment>
<evidence type="ECO:0000313" key="10">
    <source>
        <dbReference type="Proteomes" id="UP000060016"/>
    </source>
</evidence>
<evidence type="ECO:0000256" key="7">
    <source>
        <dbReference type="RuleBase" id="RU003345"/>
    </source>
</evidence>
<dbReference type="InterPro" id="IPR029510">
    <property type="entry name" value="Ald_DH_CS_GLU"/>
</dbReference>
<evidence type="ECO:0000256" key="2">
    <source>
        <dbReference type="ARBA" id="ARBA00011881"/>
    </source>
</evidence>
<dbReference type="Proteomes" id="UP000060016">
    <property type="component" value="Chromosome"/>
</dbReference>
<dbReference type="PANTHER" id="PTHR43521:SF1">
    <property type="entry name" value="ALPHA-AMINOADIPIC SEMIALDEHYDE DEHYDROGENASE"/>
    <property type="match status" value="1"/>
</dbReference>
<keyword evidence="3 7" id="KW-0560">Oxidoreductase</keyword>
<proteinExistence type="inferred from homology"/>
<dbReference type="InterPro" id="IPR016163">
    <property type="entry name" value="Ald_DH_C"/>
</dbReference>
<evidence type="ECO:0000256" key="4">
    <source>
        <dbReference type="ARBA" id="ARBA00023027"/>
    </source>
</evidence>
<feature type="domain" description="Aldehyde dehydrogenase" evidence="8">
    <location>
        <begin position="32"/>
        <end position="489"/>
    </location>
</feature>
<evidence type="ECO:0000256" key="3">
    <source>
        <dbReference type="ARBA" id="ARBA00023002"/>
    </source>
</evidence>
<dbReference type="EMBL" id="CP012342">
    <property type="protein sequence ID" value="AKV58030.1"/>
    <property type="molecule type" value="Genomic_DNA"/>
</dbReference>
<reference evidence="9 10" key="1">
    <citation type="submission" date="2015-08" db="EMBL/GenBank/DDBJ databases">
        <authorList>
            <person name="Babu N.S."/>
            <person name="Beckwith C.J."/>
            <person name="Beseler K.G."/>
            <person name="Brison A."/>
            <person name="Carone J.V."/>
            <person name="Caskin T.P."/>
            <person name="Diamond M."/>
            <person name="Durham M.E."/>
            <person name="Foxe J.M."/>
            <person name="Go M."/>
            <person name="Henderson B.A."/>
            <person name="Jones I.B."/>
            <person name="McGettigan J.A."/>
            <person name="Micheletti S.J."/>
            <person name="Nasrallah M.E."/>
            <person name="Ortiz D."/>
            <person name="Piller C.R."/>
            <person name="Privatt S.R."/>
            <person name="Schneider S.L."/>
            <person name="Sharp S."/>
            <person name="Smith T.C."/>
            <person name="Stanton J.D."/>
            <person name="Ullery H.E."/>
            <person name="Wilson R.J."/>
            <person name="Serrano M.G."/>
            <person name="Buck G."/>
            <person name="Lee V."/>
            <person name="Wang Y."/>
            <person name="Carvalho R."/>
            <person name="Voegtly L."/>
            <person name="Shi R."/>
            <person name="Duckworth R."/>
            <person name="Johnson A."/>
            <person name="Loviza R."/>
            <person name="Walstead R."/>
            <person name="Shah Z."/>
            <person name="Kiflezghi M."/>
            <person name="Wade K."/>
            <person name="Ball S.L."/>
            <person name="Bradley K.W."/>
            <person name="Asai D.J."/>
            <person name="Bowman C.A."/>
            <person name="Russell D.A."/>
            <person name="Pope W.H."/>
            <person name="Jacobs-Sera D."/>
            <person name="Hendrix R.W."/>
            <person name="Hatfull G.F."/>
        </authorList>
    </citation>
    <scope>NUCLEOTIDE SEQUENCE [LARGE SCALE GENOMIC DNA]</scope>
    <source>
        <strain evidence="9 10">PUDD_83A45</strain>
    </source>
</reference>
<dbReference type="AlphaFoldDB" id="A0A0K1R9C4"/>
<name>A0A0K1R9C4_9CORY</name>
<evidence type="ECO:0000256" key="5">
    <source>
        <dbReference type="ARBA" id="ARBA00024226"/>
    </source>
</evidence>
<comment type="subunit">
    <text evidence="2">Homotetramer.</text>
</comment>
<sequence>MSTATNTDLKQIALDALAACGADINAHKAGGKELTTRTPLTGESVLTIGSDTRESAEEKVGKAHAAFTAWREIPAPKRGDVVRRWGELLVEHKRDLAVLVQLEAGKSMSEAEGEVQEMIDICQFAVGQSRMLYGKTMPSERPGHRLMETWHPIGVVGVISAFNFPVAVYSWNTALALVCGDTVVWKPSELCLLSAIATDALLRRAIDELGYDSNIVQLIVGDRTVGSVLVEDPRVPLVSATGSTRMGREVGPQVAQRFGRSLLELGGNNAGIATPSADIDLALRGIVFAAAGTAGQRCTTMRRLIVHEDISDDLVGKIVEAYKTLTIGDPRDESVLVGPLINKASFDGMQDALKRAKEQGGEILVGGNRVDVGHEDAYYVEPAVVRMPGQTEVVMDETFAPILYVMTYSTFEEAIELHNGVPQGLSSAIFTQDQAEAEKFLSASGSDCGIANVNIGTSGAEIGGAFGGEKETGGGRESGSDSWKVYMRRATNTVNYSGELPLAQGVKFL</sequence>
<dbReference type="InterPro" id="IPR016162">
    <property type="entry name" value="Ald_DH_N"/>
</dbReference>
<feature type="active site" evidence="6">
    <location>
        <position position="264"/>
    </location>
</feature>
<dbReference type="PATRIC" id="fig|156976.3.peg.256"/>
<dbReference type="Gene3D" id="3.40.605.10">
    <property type="entry name" value="Aldehyde Dehydrogenase, Chain A, domain 1"/>
    <property type="match status" value="1"/>
</dbReference>
<dbReference type="InterPro" id="IPR015590">
    <property type="entry name" value="Aldehyde_DH_dom"/>
</dbReference>
<dbReference type="SUPFAM" id="SSF53720">
    <property type="entry name" value="ALDH-like"/>
    <property type="match status" value="1"/>
</dbReference>
<dbReference type="EC" id="1.2.1.3" evidence="5"/>
<accession>A0A0K1R9C4</accession>
<dbReference type="Gene3D" id="3.40.309.10">
    <property type="entry name" value="Aldehyde Dehydrogenase, Chain A, domain 2"/>
    <property type="match status" value="1"/>
</dbReference>
<dbReference type="PROSITE" id="PS00687">
    <property type="entry name" value="ALDEHYDE_DEHYDR_GLU"/>
    <property type="match status" value="1"/>
</dbReference>
<evidence type="ECO:0000256" key="1">
    <source>
        <dbReference type="ARBA" id="ARBA00009986"/>
    </source>
</evidence>
<gene>
    <name evidence="9" type="ORF">AK829_01330</name>
</gene>
<keyword evidence="4" id="KW-0520">NAD</keyword>
<dbReference type="PANTHER" id="PTHR43521">
    <property type="entry name" value="ALPHA-AMINOADIPIC SEMIALDEHYDE DEHYDROGENASE"/>
    <property type="match status" value="1"/>
</dbReference>
<evidence type="ECO:0000259" key="8">
    <source>
        <dbReference type="Pfam" id="PF00171"/>
    </source>
</evidence>